<keyword evidence="1" id="KW-0805">Transcription regulation</keyword>
<dbReference type="InterPro" id="IPR000524">
    <property type="entry name" value="Tscrpt_reg_HTH_GntR"/>
</dbReference>
<dbReference type="SMART" id="SM00895">
    <property type="entry name" value="FCD"/>
    <property type="match status" value="1"/>
</dbReference>
<dbReference type="Gene3D" id="1.20.120.530">
    <property type="entry name" value="GntR ligand-binding domain-like"/>
    <property type="match status" value="1"/>
</dbReference>
<proteinExistence type="predicted"/>
<dbReference type="InterPro" id="IPR011711">
    <property type="entry name" value="GntR_C"/>
</dbReference>
<name>A0A1M6XK23_PSETH</name>
<dbReference type="CDD" id="cd07377">
    <property type="entry name" value="WHTH_GntR"/>
    <property type="match status" value="1"/>
</dbReference>
<dbReference type="InterPro" id="IPR036390">
    <property type="entry name" value="WH_DNA-bd_sf"/>
</dbReference>
<dbReference type="Pfam" id="PF07729">
    <property type="entry name" value="FCD"/>
    <property type="match status" value="1"/>
</dbReference>
<dbReference type="GO" id="GO:0003677">
    <property type="term" value="F:DNA binding"/>
    <property type="evidence" value="ECO:0007669"/>
    <property type="project" value="UniProtKB-KW"/>
</dbReference>
<dbReference type="GO" id="GO:0003700">
    <property type="term" value="F:DNA-binding transcription factor activity"/>
    <property type="evidence" value="ECO:0007669"/>
    <property type="project" value="InterPro"/>
</dbReference>
<reference evidence="5 6" key="1">
    <citation type="submission" date="2016-11" db="EMBL/GenBank/DDBJ databases">
        <authorList>
            <person name="Jaros S."/>
            <person name="Januszkiewicz K."/>
            <person name="Wedrychowicz H."/>
        </authorList>
    </citation>
    <scope>NUCLEOTIDE SEQUENCE [LARGE SCALE GENOMIC DNA]</scope>
    <source>
        <strain evidence="5 6">DSM 43832</strain>
    </source>
</reference>
<dbReference type="Proteomes" id="UP000184363">
    <property type="component" value="Unassembled WGS sequence"/>
</dbReference>
<sequence length="227" mass="25084">MAKAAESAYAAIRAGILSGELARGERLREEILAERIGVSRTPVREALRRLNAEGLVDFEPNRGARVAAWSERELEDLYEARALLEGYGARLAASRITEEELDHLAAIASRMSAIAVTDPARADEMTALNGEFHRTIVKASRNAQIDSLVRGLMERPLIYRTFQHYSPERMSASQRHHNELVDALRARDGAWAEALMRAHILAARSTVVESTRAAEDGQADAVHTNMS</sequence>
<dbReference type="Gene3D" id="1.10.10.10">
    <property type="entry name" value="Winged helix-like DNA-binding domain superfamily/Winged helix DNA-binding domain"/>
    <property type="match status" value="1"/>
</dbReference>
<gene>
    <name evidence="5" type="ORF">SAMN05443637_11741</name>
</gene>
<keyword evidence="6" id="KW-1185">Reference proteome</keyword>
<dbReference type="InterPro" id="IPR008920">
    <property type="entry name" value="TF_FadR/GntR_C"/>
</dbReference>
<evidence type="ECO:0000256" key="1">
    <source>
        <dbReference type="ARBA" id="ARBA00023015"/>
    </source>
</evidence>
<dbReference type="Pfam" id="PF00392">
    <property type="entry name" value="GntR"/>
    <property type="match status" value="1"/>
</dbReference>
<evidence type="ECO:0000259" key="4">
    <source>
        <dbReference type="PROSITE" id="PS50949"/>
    </source>
</evidence>
<dbReference type="PRINTS" id="PR00035">
    <property type="entry name" value="HTHGNTR"/>
</dbReference>
<dbReference type="AlphaFoldDB" id="A0A1M6XK23"/>
<dbReference type="InterPro" id="IPR036388">
    <property type="entry name" value="WH-like_DNA-bd_sf"/>
</dbReference>
<evidence type="ECO:0000313" key="5">
    <source>
        <dbReference type="EMBL" id="SHL06199.1"/>
    </source>
</evidence>
<evidence type="ECO:0000256" key="2">
    <source>
        <dbReference type="ARBA" id="ARBA00023125"/>
    </source>
</evidence>
<protein>
    <submittedName>
        <fullName evidence="5">DNA-binding transcriptional regulator, GntR family</fullName>
    </submittedName>
</protein>
<evidence type="ECO:0000256" key="3">
    <source>
        <dbReference type="ARBA" id="ARBA00023163"/>
    </source>
</evidence>
<dbReference type="EMBL" id="FRAP01000017">
    <property type="protein sequence ID" value="SHL06199.1"/>
    <property type="molecule type" value="Genomic_DNA"/>
</dbReference>
<accession>A0A1M6XK23</accession>
<organism evidence="5 6">
    <name type="scientific">Pseudonocardia thermophila</name>
    <dbReference type="NCBI Taxonomy" id="1848"/>
    <lineage>
        <taxon>Bacteria</taxon>
        <taxon>Bacillati</taxon>
        <taxon>Actinomycetota</taxon>
        <taxon>Actinomycetes</taxon>
        <taxon>Pseudonocardiales</taxon>
        <taxon>Pseudonocardiaceae</taxon>
        <taxon>Pseudonocardia</taxon>
    </lineage>
</organism>
<feature type="domain" description="HTH gntR-type" evidence="4">
    <location>
        <begin position="2"/>
        <end position="69"/>
    </location>
</feature>
<keyword evidence="3" id="KW-0804">Transcription</keyword>
<dbReference type="PANTHER" id="PTHR43537:SF24">
    <property type="entry name" value="GLUCONATE OPERON TRANSCRIPTIONAL REPRESSOR"/>
    <property type="match status" value="1"/>
</dbReference>
<dbReference type="SMART" id="SM00345">
    <property type="entry name" value="HTH_GNTR"/>
    <property type="match status" value="1"/>
</dbReference>
<evidence type="ECO:0000313" key="6">
    <source>
        <dbReference type="Proteomes" id="UP000184363"/>
    </source>
</evidence>
<keyword evidence="2 5" id="KW-0238">DNA-binding</keyword>
<dbReference type="SUPFAM" id="SSF48008">
    <property type="entry name" value="GntR ligand-binding domain-like"/>
    <property type="match status" value="1"/>
</dbReference>
<dbReference type="PANTHER" id="PTHR43537">
    <property type="entry name" value="TRANSCRIPTIONAL REGULATOR, GNTR FAMILY"/>
    <property type="match status" value="1"/>
</dbReference>
<dbReference type="PROSITE" id="PS50949">
    <property type="entry name" value="HTH_GNTR"/>
    <property type="match status" value="1"/>
</dbReference>
<dbReference type="STRING" id="1848.SAMN05443637_11741"/>
<dbReference type="OrthoDB" id="8680240at2"/>
<dbReference type="RefSeq" id="WP_073458864.1">
    <property type="nucleotide sequence ID" value="NZ_FRAP01000017.1"/>
</dbReference>
<dbReference type="SUPFAM" id="SSF46785">
    <property type="entry name" value="Winged helix' DNA-binding domain"/>
    <property type="match status" value="1"/>
</dbReference>